<accession>A6GFL1</accession>
<proteinExistence type="predicted"/>
<dbReference type="NCBIfam" id="TIGR03901">
    <property type="entry name" value="MYXO-CTERM"/>
    <property type="match status" value="1"/>
</dbReference>
<keyword evidence="3" id="KW-1185">Reference proteome</keyword>
<feature type="region of interest" description="Disordered" evidence="1">
    <location>
        <begin position="595"/>
        <end position="684"/>
    </location>
</feature>
<dbReference type="AlphaFoldDB" id="A6GFL1"/>
<dbReference type="eggNOG" id="COG5164">
    <property type="taxonomic scope" value="Bacteria"/>
</dbReference>
<reference evidence="2 3" key="1">
    <citation type="submission" date="2007-06" db="EMBL/GenBank/DDBJ databases">
        <authorList>
            <person name="Shimkets L."/>
            <person name="Ferriera S."/>
            <person name="Johnson J."/>
            <person name="Kravitz S."/>
            <person name="Beeson K."/>
            <person name="Sutton G."/>
            <person name="Rogers Y.-H."/>
            <person name="Friedman R."/>
            <person name="Frazier M."/>
            <person name="Venter J.C."/>
        </authorList>
    </citation>
    <scope>NUCLEOTIDE SEQUENCE [LARGE SCALE GENOMIC DNA]</scope>
    <source>
        <strain evidence="2 3">SIR-1</strain>
    </source>
</reference>
<name>A6GFL1_9BACT</name>
<dbReference type="Proteomes" id="UP000005801">
    <property type="component" value="Unassembled WGS sequence"/>
</dbReference>
<gene>
    <name evidence="2" type="ORF">PPSIR1_01077</name>
</gene>
<dbReference type="InterPro" id="IPR024038">
    <property type="entry name" value="MYXO-CTERM"/>
</dbReference>
<evidence type="ECO:0000313" key="2">
    <source>
        <dbReference type="EMBL" id="EDM75325.1"/>
    </source>
</evidence>
<protein>
    <submittedName>
        <fullName evidence="2">Uncharacterized protein</fullName>
    </submittedName>
</protein>
<feature type="compositionally biased region" description="Acidic residues" evidence="1">
    <location>
        <begin position="622"/>
        <end position="638"/>
    </location>
</feature>
<evidence type="ECO:0000313" key="3">
    <source>
        <dbReference type="Proteomes" id="UP000005801"/>
    </source>
</evidence>
<sequence>MEGMRPPLPRRRLALQLALLSGIGLAFCLHRGAAPVQAEGAECWEETQCSWPKNNLMFIVEYSTAMNEPAEGFPGQTRWEASVEALETMLQPGLFLTNQANIAIMRYGHDPQPGVPGTTIPGDASGLVDGHVFDQRWDDERGVYHECVAEELLDLLAATPPPLNGAATGIEPWTRGALEAALAEALATQQDHPEDLGLEPGLIAPRPYIFSLITAGAWTDADGSSAYAPAEADPAPVAEQAFDDHHIPTYVLSWHGDEQAQAAADAVANAGGTQVAIAHEPEVLWVAVTDAIYGSFGDYFPECFGGQPRVLVILDASSAMLDDPAQPGQPGAMGQTLWDQARTALTAPGGFLEVNLGDGLPLDGRAQIGLMVFGGTSPDPGEQRVLVDYGSCTADNMAWALNPLTSCLLPGCEDPWGGPPIVWDFQDGTPDPPGFDLPTDSHMPRCQGPGPGCAGSGRALHLGLALAHQNQADYHATNEGWDALAPVNDATPYHNILIVAGAHESTDAQVETHLLGMVADGITTHVIGLGPAYDPAGGDPLALAQLAQMADWGSGGTLPPLRALEGDELSATLSAIVEGLEVELDPCCAFPSCLDTPEPTTNEPDPVPGDGDTESGTPTDTDTAESTDTTETETETTEESGTRGESESAEESGSSEDEIGDDTETGAPLDTGDATGGGDEASADPIILDRGCACQADPEPGRPLPWALALLLALPLLRRRERSR</sequence>
<evidence type="ECO:0000256" key="1">
    <source>
        <dbReference type="SAM" id="MobiDB-lite"/>
    </source>
</evidence>
<organism evidence="2 3">
    <name type="scientific">Plesiocystis pacifica SIR-1</name>
    <dbReference type="NCBI Taxonomy" id="391625"/>
    <lineage>
        <taxon>Bacteria</taxon>
        <taxon>Pseudomonadati</taxon>
        <taxon>Myxococcota</taxon>
        <taxon>Polyangia</taxon>
        <taxon>Nannocystales</taxon>
        <taxon>Nannocystaceae</taxon>
        <taxon>Plesiocystis</taxon>
    </lineage>
</organism>
<feature type="compositionally biased region" description="Low complexity" evidence="1">
    <location>
        <begin position="595"/>
        <end position="604"/>
    </location>
</feature>
<feature type="compositionally biased region" description="Acidic residues" evidence="1">
    <location>
        <begin position="647"/>
        <end position="664"/>
    </location>
</feature>
<comment type="caution">
    <text evidence="2">The sequence shown here is derived from an EMBL/GenBank/DDBJ whole genome shotgun (WGS) entry which is preliminary data.</text>
</comment>
<dbReference type="EMBL" id="ABCS01000095">
    <property type="protein sequence ID" value="EDM75325.1"/>
    <property type="molecule type" value="Genomic_DNA"/>
</dbReference>
<dbReference type="STRING" id="391625.PPSIR1_01077"/>